<dbReference type="AlphaFoldDB" id="I2F1Q4"/>
<keyword evidence="1" id="KW-0472">Membrane</keyword>
<evidence type="ECO:0000313" key="3">
    <source>
        <dbReference type="Proteomes" id="UP000002881"/>
    </source>
</evidence>
<dbReference type="HOGENOM" id="CLU_1675809_0_0_0"/>
<accession>I2F1Q4</accession>
<feature type="transmembrane region" description="Helical" evidence="1">
    <location>
        <begin position="94"/>
        <end position="117"/>
    </location>
</feature>
<proteinExistence type="predicted"/>
<protein>
    <submittedName>
        <fullName evidence="2">Uncharacterized protein</fullName>
    </submittedName>
</protein>
<name>I2F1Q4_9BACT</name>
<evidence type="ECO:0000313" key="2">
    <source>
        <dbReference type="EMBL" id="AFK05857.1"/>
    </source>
</evidence>
<gene>
    <name evidence="2" type="ORF">Theba_0108</name>
</gene>
<organism evidence="2 3">
    <name type="scientific">Mesotoga prima MesG1.Ag.4.2</name>
    <dbReference type="NCBI Taxonomy" id="660470"/>
    <lineage>
        <taxon>Bacteria</taxon>
        <taxon>Thermotogati</taxon>
        <taxon>Thermotogota</taxon>
        <taxon>Thermotogae</taxon>
        <taxon>Kosmotogales</taxon>
        <taxon>Kosmotogaceae</taxon>
        <taxon>Mesotoga</taxon>
    </lineage>
</organism>
<keyword evidence="1" id="KW-1133">Transmembrane helix</keyword>
<dbReference type="Proteomes" id="UP000002881">
    <property type="component" value="Chromosome"/>
</dbReference>
<dbReference type="EMBL" id="CP003532">
    <property type="protein sequence ID" value="AFK05857.1"/>
    <property type="molecule type" value="Genomic_DNA"/>
</dbReference>
<dbReference type="KEGG" id="mpg:Theba_0108"/>
<keyword evidence="1" id="KW-0812">Transmembrane</keyword>
<evidence type="ECO:0000256" key="1">
    <source>
        <dbReference type="SAM" id="Phobius"/>
    </source>
</evidence>
<keyword evidence="3" id="KW-1185">Reference proteome</keyword>
<sequence length="157" mass="16828">MTELGVFGVTIRCHPGLDPGSVPRTNNLDAQRRSEEPVFPKDGSMVWDEGRLFTTLSGFSAFKRASVLMLATRNRQLAAVLARAAELAARSATVLMFCITCVSWLFLPLLAVTGLSLKLRLAPRSGTNEGGAFTGGDDSRLLTGLRKQTGCSSLTLP</sequence>
<dbReference type="STRING" id="660470.Theba_0108"/>
<reference evidence="2 3" key="1">
    <citation type="journal article" date="2012" name="Genome Biol. Evol.">
        <title>Genome Sequence of the Mesophilic Thermotogales Bacterium Mesotoga prima MesG1.Ag.4.2 Reveals the Largest Thermotogales Genome To Date.</title>
        <authorList>
            <person name="Zhaxybayeva O."/>
            <person name="Swithers K.S."/>
            <person name="Foght J."/>
            <person name="Green A.G."/>
            <person name="Bruce D."/>
            <person name="Detter C."/>
            <person name="Han S."/>
            <person name="Teshima H."/>
            <person name="Han J."/>
            <person name="Woyke T."/>
            <person name="Pitluck S."/>
            <person name="Nolan M."/>
            <person name="Ivanova N."/>
            <person name="Pati A."/>
            <person name="Land M.L."/>
            <person name="Dlutek M."/>
            <person name="Doolittle W.F."/>
            <person name="Noll K.M."/>
            <person name="Nesbo C.L."/>
        </authorList>
    </citation>
    <scope>NUCLEOTIDE SEQUENCE [LARGE SCALE GENOMIC DNA]</scope>
    <source>
        <strain evidence="3">mesG1.Ag.4.2</strain>
    </source>
</reference>